<feature type="signal peptide" evidence="1">
    <location>
        <begin position="1"/>
        <end position="23"/>
    </location>
</feature>
<gene>
    <name evidence="2" type="ORF">FB465_6986</name>
</gene>
<dbReference type="PANTHER" id="PTHR39335:SF1">
    <property type="entry name" value="BLL4220 PROTEIN"/>
    <property type="match status" value="1"/>
</dbReference>
<accession>A0A561F1N5</accession>
<feature type="chain" id="PRO_5021745089" evidence="1">
    <location>
        <begin position="24"/>
        <end position="178"/>
    </location>
</feature>
<dbReference type="OrthoDB" id="597632at2"/>
<keyword evidence="1" id="KW-0732">Signal</keyword>
<dbReference type="RefSeq" id="WP_145796888.1">
    <property type="nucleotide sequence ID" value="NZ_BAAABR010000078.1"/>
</dbReference>
<dbReference type="InterPro" id="IPR005297">
    <property type="entry name" value="Lipoprotein_repeat"/>
</dbReference>
<dbReference type="GO" id="GO:0043448">
    <property type="term" value="P:alkane catabolic process"/>
    <property type="evidence" value="ECO:0007669"/>
    <property type="project" value="TreeGrafter"/>
</dbReference>
<dbReference type="PROSITE" id="PS51257">
    <property type="entry name" value="PROKAR_LIPOPROTEIN"/>
    <property type="match status" value="1"/>
</dbReference>
<dbReference type="Proteomes" id="UP000318416">
    <property type="component" value="Unassembled WGS sequence"/>
</dbReference>
<proteinExistence type="predicted"/>
<keyword evidence="2" id="KW-0449">Lipoprotein</keyword>
<protein>
    <submittedName>
        <fullName evidence="2">Putative lipoprotein with Yx(FWY)xxD motif</fullName>
    </submittedName>
</protein>
<keyword evidence="3" id="KW-1185">Reference proteome</keyword>
<evidence type="ECO:0000256" key="1">
    <source>
        <dbReference type="SAM" id="SignalP"/>
    </source>
</evidence>
<dbReference type="PANTHER" id="PTHR39335">
    <property type="entry name" value="BLL4220 PROTEIN"/>
    <property type="match status" value="1"/>
</dbReference>
<name>A0A561F1N5_9ACTN</name>
<evidence type="ECO:0000313" key="2">
    <source>
        <dbReference type="EMBL" id="TWE21771.1"/>
    </source>
</evidence>
<dbReference type="EMBL" id="VIVR01000001">
    <property type="protein sequence ID" value="TWE21771.1"/>
    <property type="molecule type" value="Genomic_DNA"/>
</dbReference>
<reference evidence="2 3" key="1">
    <citation type="submission" date="2019-06" db="EMBL/GenBank/DDBJ databases">
        <title>Sequencing the genomes of 1000 actinobacteria strains.</title>
        <authorList>
            <person name="Klenk H.-P."/>
        </authorList>
    </citation>
    <scope>NUCLEOTIDE SEQUENCE [LARGE SCALE GENOMIC DNA]</scope>
    <source>
        <strain evidence="2 3">DSM 41649</strain>
    </source>
</reference>
<comment type="caution">
    <text evidence="2">The sequence shown here is derived from an EMBL/GenBank/DDBJ whole genome shotgun (WGS) entry which is preliminary data.</text>
</comment>
<organism evidence="2 3">
    <name type="scientific">Kitasatospora atroaurantiaca</name>
    <dbReference type="NCBI Taxonomy" id="285545"/>
    <lineage>
        <taxon>Bacteria</taxon>
        <taxon>Bacillati</taxon>
        <taxon>Actinomycetota</taxon>
        <taxon>Actinomycetes</taxon>
        <taxon>Kitasatosporales</taxon>
        <taxon>Streptomycetaceae</taxon>
        <taxon>Kitasatospora</taxon>
    </lineage>
</organism>
<sequence length="178" mass="17938">MSLRTKRVLRATAAAAVLTVALAACGSTDSKDAKPAAEAAASAAAGTGLKVADVGLGQMLTDSAGRTLYAFTEDKDATSTCGDNCIATWPALTTPAKAKMSGGPGVQATLLGTAERTDGASQVSYDKWPLYYYAEDTAPGAVNGQGVDGVWFAVSPTGKLIRTGAAEKTEGWGSVEAG</sequence>
<dbReference type="AlphaFoldDB" id="A0A561F1N5"/>
<evidence type="ECO:0000313" key="3">
    <source>
        <dbReference type="Proteomes" id="UP000318416"/>
    </source>
</evidence>
<dbReference type="Pfam" id="PF03640">
    <property type="entry name" value="Lipoprotein_15"/>
    <property type="match status" value="2"/>
</dbReference>